<dbReference type="SUPFAM" id="SSF54001">
    <property type="entry name" value="Cysteine proteinases"/>
    <property type="match status" value="1"/>
</dbReference>
<dbReference type="OrthoDB" id="5983492at2759"/>
<dbReference type="AlphaFoldDB" id="A0A9W9YLM6"/>
<evidence type="ECO:0000313" key="3">
    <source>
        <dbReference type="Proteomes" id="UP001163046"/>
    </source>
</evidence>
<dbReference type="CDD" id="cd22758">
    <property type="entry name" value="OTU_232R-like"/>
    <property type="match status" value="1"/>
</dbReference>
<evidence type="ECO:0000313" key="2">
    <source>
        <dbReference type="EMBL" id="KAJ7357524.1"/>
    </source>
</evidence>
<dbReference type="GO" id="GO:0016579">
    <property type="term" value="P:protein deubiquitination"/>
    <property type="evidence" value="ECO:0007669"/>
    <property type="project" value="TreeGrafter"/>
</dbReference>
<dbReference type="Pfam" id="PF02338">
    <property type="entry name" value="OTU"/>
    <property type="match status" value="1"/>
</dbReference>
<evidence type="ECO:0000259" key="1">
    <source>
        <dbReference type="PROSITE" id="PS50802"/>
    </source>
</evidence>
<dbReference type="Proteomes" id="UP001163046">
    <property type="component" value="Unassembled WGS sequence"/>
</dbReference>
<gene>
    <name evidence="2" type="primary">CASP14_4</name>
    <name evidence="2" type="ORF">OS493_024329</name>
</gene>
<dbReference type="PROSITE" id="PS50802">
    <property type="entry name" value="OTU"/>
    <property type="match status" value="1"/>
</dbReference>
<dbReference type="Gene3D" id="3.90.70.80">
    <property type="match status" value="2"/>
</dbReference>
<accession>A0A9W9YLM6</accession>
<feature type="domain" description="OTU" evidence="1">
    <location>
        <begin position="16"/>
        <end position="121"/>
    </location>
</feature>
<dbReference type="PANTHER" id="PTHR12419">
    <property type="entry name" value="OTU DOMAIN CONTAINING PROTEIN"/>
    <property type="match status" value="1"/>
</dbReference>
<dbReference type="GO" id="GO:0004843">
    <property type="term" value="F:cysteine-type deubiquitinase activity"/>
    <property type="evidence" value="ECO:0007669"/>
    <property type="project" value="TreeGrafter"/>
</dbReference>
<dbReference type="InterPro" id="IPR003323">
    <property type="entry name" value="OTU_dom"/>
</dbReference>
<organism evidence="2 3">
    <name type="scientific">Desmophyllum pertusum</name>
    <dbReference type="NCBI Taxonomy" id="174260"/>
    <lineage>
        <taxon>Eukaryota</taxon>
        <taxon>Metazoa</taxon>
        <taxon>Cnidaria</taxon>
        <taxon>Anthozoa</taxon>
        <taxon>Hexacorallia</taxon>
        <taxon>Scleractinia</taxon>
        <taxon>Caryophylliina</taxon>
        <taxon>Caryophylliidae</taxon>
        <taxon>Desmophyllum</taxon>
    </lineage>
</organism>
<dbReference type="InterPro" id="IPR038765">
    <property type="entry name" value="Papain-like_cys_pep_sf"/>
</dbReference>
<name>A0A9W9YLM6_9CNID</name>
<sequence>MKPVFLKNVTAHGYQIRAINIPSDGNCLFHAVEDQLKLSMDLAAVVPDNDTKSYLKRMRCDGTWGGHPELVALSKALGRTIKVVTSSGSKPLYAIHFNFDAWPSILLGHLFEYHYKSLEPVQDKPRGTRLFCTYSRSSYALP</sequence>
<dbReference type="EMBL" id="MU827320">
    <property type="protein sequence ID" value="KAJ7357524.1"/>
    <property type="molecule type" value="Genomic_DNA"/>
</dbReference>
<reference evidence="2" key="1">
    <citation type="submission" date="2023-01" db="EMBL/GenBank/DDBJ databases">
        <title>Genome assembly of the deep-sea coral Lophelia pertusa.</title>
        <authorList>
            <person name="Herrera S."/>
            <person name="Cordes E."/>
        </authorList>
    </citation>
    <scope>NUCLEOTIDE SEQUENCE</scope>
    <source>
        <strain evidence="2">USNM1676648</strain>
        <tissue evidence="2">Polyp</tissue>
    </source>
</reference>
<keyword evidence="2" id="KW-0808">Transferase</keyword>
<proteinExistence type="predicted"/>
<dbReference type="GO" id="GO:0016740">
    <property type="term" value="F:transferase activity"/>
    <property type="evidence" value="ECO:0007669"/>
    <property type="project" value="UniProtKB-KW"/>
</dbReference>
<dbReference type="InterPro" id="IPR050704">
    <property type="entry name" value="Peptidase_C85-like"/>
</dbReference>
<keyword evidence="3" id="KW-1185">Reference proteome</keyword>
<protein>
    <submittedName>
        <fullName evidence="2">Glycosyl transferases group 1</fullName>
    </submittedName>
</protein>
<comment type="caution">
    <text evidence="2">The sequence shown here is derived from an EMBL/GenBank/DDBJ whole genome shotgun (WGS) entry which is preliminary data.</text>
</comment>